<dbReference type="Gene3D" id="3.40.710.10">
    <property type="entry name" value="DD-peptidase/beta-lactamase superfamily"/>
    <property type="match status" value="1"/>
</dbReference>
<name>A0ABU4VPQ2_9ACTN</name>
<dbReference type="PANTHER" id="PTHR21581:SF6">
    <property type="entry name" value="TRAFFICKING PROTEIN PARTICLE COMPLEX SUBUNIT 12"/>
    <property type="match status" value="1"/>
</dbReference>
<evidence type="ECO:0000256" key="8">
    <source>
        <dbReference type="SAM" id="MobiDB-lite"/>
    </source>
</evidence>
<evidence type="ECO:0000256" key="1">
    <source>
        <dbReference type="ARBA" id="ARBA00007164"/>
    </source>
</evidence>
<gene>
    <name evidence="10" type="ORF">SK069_19725</name>
</gene>
<reference evidence="10 11" key="1">
    <citation type="submission" date="2023-11" db="EMBL/GenBank/DDBJ databases">
        <authorList>
            <person name="Xu M."/>
            <person name="Jiang T."/>
        </authorList>
    </citation>
    <scope>NUCLEOTIDE SEQUENCE [LARGE SCALE GENOMIC DNA]</scope>
    <source>
        <strain evidence="10 11">SD</strain>
    </source>
</reference>
<dbReference type="RefSeq" id="WP_319955986.1">
    <property type="nucleotide sequence ID" value="NZ_JAXAVX010000022.1"/>
</dbReference>
<evidence type="ECO:0000313" key="11">
    <source>
        <dbReference type="Proteomes" id="UP001277761"/>
    </source>
</evidence>
<feature type="domain" description="Peptidase S11 D-alanyl-D-alanine carboxypeptidase A N-terminal" evidence="9">
    <location>
        <begin position="82"/>
        <end position="295"/>
    </location>
</feature>
<sequence length="332" mass="35133">MRWVSGIVATVAVAFLIGLIVLARAGGGPEASPTHVATAPSPATAPPLDAGNGPIGDAPLVRPLALRRGPARFADPFRDPPRAAMVYDLDSGEVLWSRAPDRDLPIASLTKMMTALLVVTSAPARDRVRITREALAYQGSGVGVLPRGKRVQLETMLYGLLLSSGNDAAIALAQHVAGTVPRFVDAMNAQARALGLRCTRFGSPSGFEEVRRQRQAANRSCASDLAVLGRAVLDQPRLARIVAARSAVRSMAIKGGKVELYNHNPLLKERYPGTLGIKTGYTDAAGRCLVAAAERRMPDGRVRRLGVVLLHSPDPGRQAKALLRRGFAALAG</sequence>
<comment type="caution">
    <text evidence="10">The sequence shown here is derived from an EMBL/GenBank/DDBJ whole genome shotgun (WGS) entry which is preliminary data.</text>
</comment>
<comment type="similarity">
    <text evidence="1 7">Belongs to the peptidase S11 family.</text>
</comment>
<evidence type="ECO:0000256" key="5">
    <source>
        <dbReference type="ARBA" id="ARBA00022984"/>
    </source>
</evidence>
<keyword evidence="2" id="KW-0732">Signal</keyword>
<dbReference type="GO" id="GO:0016787">
    <property type="term" value="F:hydrolase activity"/>
    <property type="evidence" value="ECO:0007669"/>
    <property type="project" value="UniProtKB-KW"/>
</dbReference>
<evidence type="ECO:0000259" key="9">
    <source>
        <dbReference type="Pfam" id="PF00768"/>
    </source>
</evidence>
<keyword evidence="3 10" id="KW-0378">Hydrolase</keyword>
<keyword evidence="5" id="KW-0573">Peptidoglycan synthesis</keyword>
<keyword evidence="6" id="KW-0961">Cell wall biogenesis/degradation</keyword>
<organism evidence="10 11">
    <name type="scientific">Patulibacter brassicae</name>
    <dbReference type="NCBI Taxonomy" id="1705717"/>
    <lineage>
        <taxon>Bacteria</taxon>
        <taxon>Bacillati</taxon>
        <taxon>Actinomycetota</taxon>
        <taxon>Thermoleophilia</taxon>
        <taxon>Solirubrobacterales</taxon>
        <taxon>Patulibacteraceae</taxon>
        <taxon>Patulibacter</taxon>
    </lineage>
</organism>
<dbReference type="SUPFAM" id="SSF56601">
    <property type="entry name" value="beta-lactamase/transpeptidase-like"/>
    <property type="match status" value="1"/>
</dbReference>
<dbReference type="Proteomes" id="UP001277761">
    <property type="component" value="Unassembled WGS sequence"/>
</dbReference>
<feature type="compositionally biased region" description="Low complexity" evidence="8">
    <location>
        <begin position="31"/>
        <end position="42"/>
    </location>
</feature>
<dbReference type="InterPro" id="IPR012338">
    <property type="entry name" value="Beta-lactam/transpept-like"/>
</dbReference>
<proteinExistence type="inferred from homology"/>
<evidence type="ECO:0000313" key="10">
    <source>
        <dbReference type="EMBL" id="MDX8153837.1"/>
    </source>
</evidence>
<keyword evidence="11" id="KW-1185">Reference proteome</keyword>
<dbReference type="InterPro" id="IPR001967">
    <property type="entry name" value="Peptidase_S11_N"/>
</dbReference>
<protein>
    <submittedName>
        <fullName evidence="10">Serine hydrolase</fullName>
    </submittedName>
</protein>
<evidence type="ECO:0000256" key="3">
    <source>
        <dbReference type="ARBA" id="ARBA00022801"/>
    </source>
</evidence>
<dbReference type="InterPro" id="IPR018044">
    <property type="entry name" value="Peptidase_S11"/>
</dbReference>
<dbReference type="PANTHER" id="PTHR21581">
    <property type="entry name" value="D-ALANYL-D-ALANINE CARBOXYPEPTIDASE"/>
    <property type="match status" value="1"/>
</dbReference>
<evidence type="ECO:0000256" key="7">
    <source>
        <dbReference type="RuleBase" id="RU004016"/>
    </source>
</evidence>
<evidence type="ECO:0000256" key="2">
    <source>
        <dbReference type="ARBA" id="ARBA00022729"/>
    </source>
</evidence>
<dbReference type="PRINTS" id="PR00725">
    <property type="entry name" value="DADACBPTASE1"/>
</dbReference>
<dbReference type="EMBL" id="JAXAVX010000022">
    <property type="protein sequence ID" value="MDX8153837.1"/>
    <property type="molecule type" value="Genomic_DNA"/>
</dbReference>
<evidence type="ECO:0000256" key="6">
    <source>
        <dbReference type="ARBA" id="ARBA00023316"/>
    </source>
</evidence>
<keyword evidence="4" id="KW-0133">Cell shape</keyword>
<feature type="region of interest" description="Disordered" evidence="8">
    <location>
        <begin position="31"/>
        <end position="53"/>
    </location>
</feature>
<dbReference type="Pfam" id="PF00768">
    <property type="entry name" value="Peptidase_S11"/>
    <property type="match status" value="1"/>
</dbReference>
<accession>A0ABU4VPQ2</accession>
<evidence type="ECO:0000256" key="4">
    <source>
        <dbReference type="ARBA" id="ARBA00022960"/>
    </source>
</evidence>